<protein>
    <submittedName>
        <fullName evidence="1">Uncharacterized protein</fullName>
    </submittedName>
</protein>
<reference evidence="2" key="1">
    <citation type="journal article" date="2020" name="Genome Biol.">
        <title>Gamete binning: chromosome-level and haplotype-resolved genome assembly enabled by high-throughput single-cell sequencing of gamete genomes.</title>
        <authorList>
            <person name="Campoy J.A."/>
            <person name="Sun H."/>
            <person name="Goel M."/>
            <person name="Jiao W.-B."/>
            <person name="Folz-Donahue K."/>
            <person name="Wang N."/>
            <person name="Rubio M."/>
            <person name="Liu C."/>
            <person name="Kukat C."/>
            <person name="Ruiz D."/>
            <person name="Huettel B."/>
            <person name="Schneeberger K."/>
        </authorList>
    </citation>
    <scope>NUCLEOTIDE SEQUENCE [LARGE SCALE GENOMIC DNA]</scope>
    <source>
        <strain evidence="2">cv. Rojo Pasion</strain>
    </source>
</reference>
<sequence>MVCNGTHHPFPPNLSNELAARGHRISFLVPKKALLELQHLNLHPNLITFHTITFPHIEGLPEGTEIASDIPTSICNGFAQALYCHGQQKSKESLSKAVTTVMDKDNKVAVMVKNNHAEWRKILFDPGLKSGYVDKLV</sequence>
<accession>A0A6J5X741</accession>
<dbReference type="EMBL" id="CAEKKB010000004">
    <property type="protein sequence ID" value="CAB4307825.1"/>
    <property type="molecule type" value="Genomic_DNA"/>
</dbReference>
<dbReference type="Gene3D" id="3.40.50.2000">
    <property type="entry name" value="Glycogen Phosphorylase B"/>
    <property type="match status" value="1"/>
</dbReference>
<gene>
    <name evidence="1" type="ORF">ORAREDHAP_LOCUS26786</name>
</gene>
<dbReference type="OrthoDB" id="5835829at2759"/>
<proteinExistence type="predicted"/>
<dbReference type="SUPFAM" id="SSF53756">
    <property type="entry name" value="UDP-Glycosyltransferase/glycogen phosphorylase"/>
    <property type="match status" value="1"/>
</dbReference>
<dbReference type="Proteomes" id="UP000507245">
    <property type="component" value="Unassembled WGS sequence"/>
</dbReference>
<dbReference type="AlphaFoldDB" id="A0A6J5X741"/>
<evidence type="ECO:0000313" key="2">
    <source>
        <dbReference type="Proteomes" id="UP000507245"/>
    </source>
</evidence>
<name>A0A6J5X741_PRUAR</name>
<organism evidence="1 2">
    <name type="scientific">Prunus armeniaca</name>
    <name type="common">Apricot</name>
    <name type="synonym">Armeniaca vulgaris</name>
    <dbReference type="NCBI Taxonomy" id="36596"/>
    <lineage>
        <taxon>Eukaryota</taxon>
        <taxon>Viridiplantae</taxon>
        <taxon>Streptophyta</taxon>
        <taxon>Embryophyta</taxon>
        <taxon>Tracheophyta</taxon>
        <taxon>Spermatophyta</taxon>
        <taxon>Magnoliopsida</taxon>
        <taxon>eudicotyledons</taxon>
        <taxon>Gunneridae</taxon>
        <taxon>Pentapetalae</taxon>
        <taxon>rosids</taxon>
        <taxon>fabids</taxon>
        <taxon>Rosales</taxon>
        <taxon>Rosaceae</taxon>
        <taxon>Amygdaloideae</taxon>
        <taxon>Amygdaleae</taxon>
        <taxon>Prunus</taxon>
    </lineage>
</organism>
<keyword evidence="2" id="KW-1185">Reference proteome</keyword>
<evidence type="ECO:0000313" key="1">
    <source>
        <dbReference type="EMBL" id="CAB4307825.1"/>
    </source>
</evidence>